<dbReference type="GO" id="GO:0006541">
    <property type="term" value="P:glutamine metabolic process"/>
    <property type="evidence" value="ECO:0007669"/>
    <property type="project" value="InterPro"/>
</dbReference>
<dbReference type="GO" id="GO:0006526">
    <property type="term" value="P:L-arginine biosynthetic process"/>
    <property type="evidence" value="ECO:0007669"/>
    <property type="project" value="UniProtKB-UniRule"/>
</dbReference>
<dbReference type="PRINTS" id="PR00097">
    <property type="entry name" value="ANTSNTHASEII"/>
</dbReference>
<comment type="subunit">
    <text evidence="8">Composed of two chains; the small (or glutamine) chain promotes the hydrolysis of glutamine to ammonia, which is used by the large (or ammonia) chain to synthesize carbamoyl phosphate. Tetramer of heterodimers (alpha,beta)4.</text>
</comment>
<keyword evidence="8" id="KW-0665">Pyrimidine biosynthesis</keyword>
<feature type="binding site" evidence="8">
    <location>
        <position position="302"/>
    </location>
    <ligand>
        <name>L-glutamine</name>
        <dbReference type="ChEBI" id="CHEBI:58359"/>
    </ligand>
</feature>
<comment type="similarity">
    <text evidence="2 8">Belongs to the CarA family.</text>
</comment>
<feature type="binding site" evidence="8">
    <location>
        <position position="264"/>
    </location>
    <ligand>
        <name>L-glutamine</name>
        <dbReference type="ChEBI" id="CHEBI:58359"/>
    </ligand>
</feature>
<dbReference type="EC" id="6.3.5.5" evidence="8"/>
<dbReference type="InterPro" id="IPR006274">
    <property type="entry name" value="CarbamoylP_synth_ssu"/>
</dbReference>
<dbReference type="UniPathway" id="UPA00068">
    <property type="reaction ID" value="UER00171"/>
</dbReference>
<keyword evidence="8" id="KW-0055">Arginine biosynthesis</keyword>
<accession>A0A1F5ZWU8</accession>
<dbReference type="HAMAP" id="MF_01209">
    <property type="entry name" value="CPSase_S_chain"/>
    <property type="match status" value="1"/>
</dbReference>
<dbReference type="GO" id="GO:0004088">
    <property type="term" value="F:carbamoyl-phosphate synthase (glutamine-hydrolyzing) activity"/>
    <property type="evidence" value="ECO:0007669"/>
    <property type="project" value="UniProtKB-UniRule"/>
</dbReference>
<keyword evidence="3 8" id="KW-0436">Ligase</keyword>
<dbReference type="Pfam" id="PF00988">
    <property type="entry name" value="CPSase_sm_chain"/>
    <property type="match status" value="1"/>
</dbReference>
<dbReference type="GO" id="GO:0044205">
    <property type="term" value="P:'de novo' UMP biosynthetic process"/>
    <property type="evidence" value="ECO:0007669"/>
    <property type="project" value="UniProtKB-UniRule"/>
</dbReference>
<comment type="catalytic activity">
    <reaction evidence="7 8">
        <text>hydrogencarbonate + L-glutamine + 2 ATP + H2O = carbamoyl phosphate + L-glutamate + 2 ADP + phosphate + 2 H(+)</text>
        <dbReference type="Rhea" id="RHEA:18633"/>
        <dbReference type="ChEBI" id="CHEBI:15377"/>
        <dbReference type="ChEBI" id="CHEBI:15378"/>
        <dbReference type="ChEBI" id="CHEBI:17544"/>
        <dbReference type="ChEBI" id="CHEBI:29985"/>
        <dbReference type="ChEBI" id="CHEBI:30616"/>
        <dbReference type="ChEBI" id="CHEBI:43474"/>
        <dbReference type="ChEBI" id="CHEBI:58228"/>
        <dbReference type="ChEBI" id="CHEBI:58359"/>
        <dbReference type="ChEBI" id="CHEBI:456216"/>
        <dbReference type="EC" id="6.3.5.5"/>
    </reaction>
</comment>
<feature type="binding site" evidence="8">
    <location>
        <position position="261"/>
    </location>
    <ligand>
        <name>L-glutamine</name>
        <dbReference type="ChEBI" id="CHEBI:58359"/>
    </ligand>
</feature>
<feature type="region of interest" description="CPSase" evidence="8">
    <location>
        <begin position="1"/>
        <end position="182"/>
    </location>
</feature>
<evidence type="ECO:0000256" key="6">
    <source>
        <dbReference type="ARBA" id="ARBA00022962"/>
    </source>
</evidence>
<dbReference type="UniPathway" id="UPA00070">
    <property type="reaction ID" value="UER00115"/>
</dbReference>
<dbReference type="Gene3D" id="3.50.30.20">
    <property type="entry name" value="Carbamoyl-phosphate synthase small subunit, N-terminal domain"/>
    <property type="match status" value="1"/>
</dbReference>
<dbReference type="GO" id="GO:0005524">
    <property type="term" value="F:ATP binding"/>
    <property type="evidence" value="ECO:0007669"/>
    <property type="project" value="UniProtKB-UniRule"/>
</dbReference>
<organism evidence="10 11">
    <name type="scientific">Candidatus Gottesmanbacteria bacterium RIFCSPHIGHO2_02_FULL_39_11</name>
    <dbReference type="NCBI Taxonomy" id="1798382"/>
    <lineage>
        <taxon>Bacteria</taxon>
        <taxon>Candidatus Gottesmaniibacteriota</taxon>
    </lineage>
</organism>
<evidence type="ECO:0000256" key="3">
    <source>
        <dbReference type="ARBA" id="ARBA00022598"/>
    </source>
</evidence>
<feature type="active site" evidence="8">
    <location>
        <position position="346"/>
    </location>
</feature>
<protein>
    <recommendedName>
        <fullName evidence="8">Carbamoyl phosphate synthase small chain</fullName>
        <ecNumber evidence="8">6.3.5.5</ecNumber>
    </recommendedName>
    <alternativeName>
        <fullName evidence="8">Carbamoyl phosphate synthetase glutamine chain</fullName>
    </alternativeName>
</protein>
<evidence type="ECO:0000256" key="2">
    <source>
        <dbReference type="ARBA" id="ARBA00007800"/>
    </source>
</evidence>
<dbReference type="AlphaFoldDB" id="A0A1F5ZWU8"/>
<dbReference type="InterPro" id="IPR050472">
    <property type="entry name" value="Anth_synth/Amidotransfase"/>
</dbReference>
<dbReference type="STRING" id="1798382.A3D77_08060"/>
<evidence type="ECO:0000256" key="7">
    <source>
        <dbReference type="ARBA" id="ARBA00048816"/>
    </source>
</evidence>
<keyword evidence="5 8" id="KW-0067">ATP-binding</keyword>
<comment type="caution">
    <text evidence="10">The sequence shown here is derived from an EMBL/GenBank/DDBJ whole genome shotgun (WGS) entry which is preliminary data.</text>
</comment>
<reference evidence="10 11" key="1">
    <citation type="journal article" date="2016" name="Nat. Commun.">
        <title>Thousands of microbial genomes shed light on interconnected biogeochemical processes in an aquifer system.</title>
        <authorList>
            <person name="Anantharaman K."/>
            <person name="Brown C.T."/>
            <person name="Hug L.A."/>
            <person name="Sharon I."/>
            <person name="Castelle C.J."/>
            <person name="Probst A.J."/>
            <person name="Thomas B.C."/>
            <person name="Singh A."/>
            <person name="Wilkins M.J."/>
            <person name="Karaoz U."/>
            <person name="Brodie E.L."/>
            <person name="Williams K.H."/>
            <person name="Hubbard S.S."/>
            <person name="Banfield J.F."/>
        </authorList>
    </citation>
    <scope>NUCLEOTIDE SEQUENCE [LARGE SCALE GENOMIC DNA]</scope>
</reference>
<comment type="function">
    <text evidence="8">Small subunit of the glutamine-dependent carbamoyl phosphate synthetase (CPSase). CPSase catalyzes the formation of carbamoyl phosphate from the ammonia moiety of glutamine, carbonate, and phosphate donated by ATP, constituting the first step of 2 biosynthetic pathways, one leading to arginine and/or urea and the other to pyrimidine nucleotides. The small subunit (glutamine amidotransferase) binds and cleaves glutamine to supply the large subunit with the substrate ammonia.</text>
</comment>
<dbReference type="PANTHER" id="PTHR43418:SF7">
    <property type="entry name" value="CARBAMOYL-PHOSPHATE SYNTHASE SMALL CHAIN"/>
    <property type="match status" value="1"/>
</dbReference>
<dbReference type="PANTHER" id="PTHR43418">
    <property type="entry name" value="MULTIFUNCTIONAL TRYPTOPHAN BIOSYNTHESIS PROTEIN-RELATED"/>
    <property type="match status" value="1"/>
</dbReference>
<dbReference type="InterPro" id="IPR035686">
    <property type="entry name" value="CPSase_GATase1"/>
</dbReference>
<keyword evidence="6 8" id="KW-0315">Glutamine amidotransferase</keyword>
<dbReference type="NCBIfam" id="NF009475">
    <property type="entry name" value="PRK12838.1"/>
    <property type="match status" value="1"/>
</dbReference>
<dbReference type="Gene3D" id="3.40.50.880">
    <property type="match status" value="1"/>
</dbReference>
<dbReference type="InterPro" id="IPR002474">
    <property type="entry name" value="CarbamoylP_synth_ssu_N"/>
</dbReference>
<feature type="active site" description="Nucleophile" evidence="8">
    <location>
        <position position="260"/>
    </location>
</feature>
<feature type="binding site" evidence="8">
    <location>
        <position position="234"/>
    </location>
    <ligand>
        <name>L-glutamine</name>
        <dbReference type="ChEBI" id="CHEBI:58359"/>
    </ligand>
</feature>
<dbReference type="SUPFAM" id="SSF52021">
    <property type="entry name" value="Carbamoyl phosphate synthetase, small subunit N-terminal domain"/>
    <property type="match status" value="1"/>
</dbReference>
<evidence type="ECO:0000256" key="1">
    <source>
        <dbReference type="ARBA" id="ARBA00005077"/>
    </source>
</evidence>
<evidence type="ECO:0000256" key="5">
    <source>
        <dbReference type="ARBA" id="ARBA00022840"/>
    </source>
</evidence>
<comment type="pathway">
    <text evidence="8">Pyrimidine metabolism; UMP biosynthesis via de novo pathway; (S)-dihydroorotate from bicarbonate: step 1/3.</text>
</comment>
<dbReference type="PRINTS" id="PR00096">
    <property type="entry name" value="GATASE"/>
</dbReference>
<feature type="binding site" evidence="8">
    <location>
        <position position="305"/>
    </location>
    <ligand>
        <name>L-glutamine</name>
        <dbReference type="ChEBI" id="CHEBI:58359"/>
    </ligand>
</feature>
<evidence type="ECO:0000313" key="11">
    <source>
        <dbReference type="Proteomes" id="UP000176923"/>
    </source>
</evidence>
<name>A0A1F5ZWU8_9BACT</name>
<sequence>MQKTGYLVLEDGSVFEGMSFGAIRETPGEVVFNTGMVGYPEGFTDPSYCGQILTMTYPLIGNYGVPAQSFQNNIPLHFESSRVWIAGLIVSSYIENSSHYQSVLSLSNYLAENDIPALSGIDTRSLTKTLRTSGVAKGVITFKTTHLKNPPNRRIFFKDINKENLVSYVSTKEIKIYGNGKYKILFIDCGCKSNQLRILLKQNATVIQVPWNYNLLSDQKGVKFDGVFISNGPGDPKMIRETIQTVSEVLKRNIPTFGICLGNQILALSSGADTYKLKYGHRGQNQPVRDQKTGKCFITTQNHGFAVDTKSLQQGWESWFTNLNDGTNEGIRHTSKPFFSCQFHPESMPGPTDTEWLFEYFIEQIKKYKKI</sequence>
<dbReference type="NCBIfam" id="TIGR01368">
    <property type="entry name" value="CPSaseIIsmall"/>
    <property type="match status" value="1"/>
</dbReference>
<feature type="domain" description="Carbamoyl-phosphate synthase small subunit N-terminal" evidence="9">
    <location>
        <begin position="3"/>
        <end position="141"/>
    </location>
</feature>
<dbReference type="GO" id="GO:0004359">
    <property type="term" value="F:glutaminase activity"/>
    <property type="evidence" value="ECO:0007669"/>
    <property type="project" value="RHEA"/>
</dbReference>
<feature type="active site" evidence="8">
    <location>
        <position position="344"/>
    </location>
</feature>
<dbReference type="Pfam" id="PF00117">
    <property type="entry name" value="GATase"/>
    <property type="match status" value="1"/>
</dbReference>
<dbReference type="PROSITE" id="PS51273">
    <property type="entry name" value="GATASE_TYPE_1"/>
    <property type="match status" value="1"/>
</dbReference>
<dbReference type="SMART" id="SM01097">
    <property type="entry name" value="CPSase_sm_chain"/>
    <property type="match status" value="1"/>
</dbReference>
<proteinExistence type="inferred from homology"/>
<keyword evidence="4 8" id="KW-0547">Nucleotide-binding</keyword>
<dbReference type="Proteomes" id="UP000176923">
    <property type="component" value="Unassembled WGS sequence"/>
</dbReference>
<keyword evidence="8" id="KW-0028">Amino-acid biosynthesis</keyword>
<dbReference type="InterPro" id="IPR017926">
    <property type="entry name" value="GATASE"/>
</dbReference>
<dbReference type="CDD" id="cd01744">
    <property type="entry name" value="GATase1_CPSase"/>
    <property type="match status" value="1"/>
</dbReference>
<comment type="catalytic activity">
    <reaction evidence="8">
        <text>L-glutamine + H2O = L-glutamate + NH4(+)</text>
        <dbReference type="Rhea" id="RHEA:15889"/>
        <dbReference type="ChEBI" id="CHEBI:15377"/>
        <dbReference type="ChEBI" id="CHEBI:28938"/>
        <dbReference type="ChEBI" id="CHEBI:29985"/>
        <dbReference type="ChEBI" id="CHEBI:58359"/>
    </reaction>
</comment>
<evidence type="ECO:0000256" key="8">
    <source>
        <dbReference type="HAMAP-Rule" id="MF_01209"/>
    </source>
</evidence>
<evidence type="ECO:0000259" key="9">
    <source>
        <dbReference type="SMART" id="SM01097"/>
    </source>
</evidence>
<dbReference type="SUPFAM" id="SSF52317">
    <property type="entry name" value="Class I glutamine amidotransferase-like"/>
    <property type="match status" value="1"/>
</dbReference>
<evidence type="ECO:0000256" key="4">
    <source>
        <dbReference type="ARBA" id="ARBA00022741"/>
    </source>
</evidence>
<feature type="binding site" evidence="8">
    <location>
        <position position="47"/>
    </location>
    <ligand>
        <name>L-glutamine</name>
        <dbReference type="ChEBI" id="CHEBI:58359"/>
    </ligand>
</feature>
<feature type="binding site" evidence="8">
    <location>
        <position position="232"/>
    </location>
    <ligand>
        <name>L-glutamine</name>
        <dbReference type="ChEBI" id="CHEBI:58359"/>
    </ligand>
</feature>
<dbReference type="PRINTS" id="PR00099">
    <property type="entry name" value="CPSGATASE"/>
</dbReference>
<feature type="binding site" evidence="8">
    <location>
        <position position="304"/>
    </location>
    <ligand>
        <name>L-glutamine</name>
        <dbReference type="ChEBI" id="CHEBI:58359"/>
    </ligand>
</feature>
<evidence type="ECO:0000313" key="10">
    <source>
        <dbReference type="EMBL" id="OGG16622.1"/>
    </source>
</evidence>
<dbReference type="InterPro" id="IPR036480">
    <property type="entry name" value="CarbP_synth_ssu_N_sf"/>
</dbReference>
<dbReference type="EMBL" id="MFJL01000010">
    <property type="protein sequence ID" value="OGG16622.1"/>
    <property type="molecule type" value="Genomic_DNA"/>
</dbReference>
<dbReference type="InterPro" id="IPR029062">
    <property type="entry name" value="Class_I_gatase-like"/>
</dbReference>
<dbReference type="GO" id="GO:0006207">
    <property type="term" value="P:'de novo' pyrimidine nucleobase biosynthetic process"/>
    <property type="evidence" value="ECO:0007669"/>
    <property type="project" value="InterPro"/>
</dbReference>
<gene>
    <name evidence="8" type="primary">carA</name>
    <name evidence="10" type="ORF">A3D77_08060</name>
</gene>
<comment type="pathway">
    <text evidence="1 8">Amino-acid biosynthesis; L-arginine biosynthesis; carbamoyl phosphate from bicarbonate: step 1/1.</text>
</comment>